<feature type="compositionally biased region" description="Polar residues" evidence="1">
    <location>
        <begin position="118"/>
        <end position="132"/>
    </location>
</feature>
<evidence type="ECO:0000313" key="2">
    <source>
        <dbReference type="EnsemblPlants" id="Kaladp0039s0058.1.v1.1"/>
    </source>
</evidence>
<organism evidence="2 3">
    <name type="scientific">Kalanchoe fedtschenkoi</name>
    <name type="common">Lavender scallops</name>
    <name type="synonym">South American air plant</name>
    <dbReference type="NCBI Taxonomy" id="63787"/>
    <lineage>
        <taxon>Eukaryota</taxon>
        <taxon>Viridiplantae</taxon>
        <taxon>Streptophyta</taxon>
        <taxon>Embryophyta</taxon>
        <taxon>Tracheophyta</taxon>
        <taxon>Spermatophyta</taxon>
        <taxon>Magnoliopsida</taxon>
        <taxon>eudicotyledons</taxon>
        <taxon>Gunneridae</taxon>
        <taxon>Pentapetalae</taxon>
        <taxon>Saxifragales</taxon>
        <taxon>Crassulaceae</taxon>
        <taxon>Kalanchoe</taxon>
    </lineage>
</organism>
<feature type="compositionally biased region" description="Polar residues" evidence="1">
    <location>
        <begin position="234"/>
        <end position="244"/>
    </location>
</feature>
<feature type="region of interest" description="Disordered" evidence="1">
    <location>
        <begin position="929"/>
        <end position="975"/>
    </location>
</feature>
<name>A0A7N0TIU2_KALFE</name>
<dbReference type="AlphaFoldDB" id="A0A7N0TIU2"/>
<accession>A0A7N0TIU2</accession>
<protein>
    <submittedName>
        <fullName evidence="2">Uncharacterized protein</fullName>
    </submittedName>
</protein>
<feature type="region of interest" description="Disordered" evidence="1">
    <location>
        <begin position="572"/>
        <end position="594"/>
    </location>
</feature>
<feature type="region of interest" description="Disordered" evidence="1">
    <location>
        <begin position="45"/>
        <end position="79"/>
    </location>
</feature>
<feature type="compositionally biased region" description="Polar residues" evidence="1">
    <location>
        <begin position="161"/>
        <end position="171"/>
    </location>
</feature>
<feature type="compositionally biased region" description="Polar residues" evidence="1">
    <location>
        <begin position="50"/>
        <end position="62"/>
    </location>
</feature>
<evidence type="ECO:0000256" key="1">
    <source>
        <dbReference type="SAM" id="MobiDB-lite"/>
    </source>
</evidence>
<feature type="compositionally biased region" description="Basic and acidic residues" evidence="1">
    <location>
        <begin position="63"/>
        <end position="79"/>
    </location>
</feature>
<feature type="region of interest" description="Disordered" evidence="1">
    <location>
        <begin position="330"/>
        <end position="388"/>
    </location>
</feature>
<evidence type="ECO:0000313" key="3">
    <source>
        <dbReference type="Proteomes" id="UP000594263"/>
    </source>
</evidence>
<feature type="region of interest" description="Disordered" evidence="1">
    <location>
        <begin position="91"/>
        <end position="273"/>
    </location>
</feature>
<dbReference type="Proteomes" id="UP000594263">
    <property type="component" value="Unplaced"/>
</dbReference>
<keyword evidence="3" id="KW-1185">Reference proteome</keyword>
<feature type="compositionally biased region" description="Polar residues" evidence="1">
    <location>
        <begin position="357"/>
        <end position="372"/>
    </location>
</feature>
<feature type="compositionally biased region" description="Polar residues" evidence="1">
    <location>
        <begin position="935"/>
        <end position="952"/>
    </location>
</feature>
<dbReference type="EnsemblPlants" id="Kaladp0039s0058.1.v1.1">
    <property type="protein sequence ID" value="Kaladp0039s0058.1.v1.1"/>
    <property type="gene ID" value="Kaladp0039s0058.v1.1"/>
</dbReference>
<proteinExistence type="predicted"/>
<feature type="compositionally biased region" description="Low complexity" evidence="1">
    <location>
        <begin position="330"/>
        <end position="341"/>
    </location>
</feature>
<dbReference type="Gramene" id="Kaladp0039s0058.1.v1.1">
    <property type="protein sequence ID" value="Kaladp0039s0058.1.v1.1"/>
    <property type="gene ID" value="Kaladp0039s0058.v1.1"/>
</dbReference>
<feature type="compositionally biased region" description="Low complexity" evidence="1">
    <location>
        <begin position="955"/>
        <end position="967"/>
    </location>
</feature>
<reference evidence="2" key="1">
    <citation type="submission" date="2021-01" db="UniProtKB">
        <authorList>
            <consortium name="EnsemblPlants"/>
        </authorList>
    </citation>
    <scope>IDENTIFICATION</scope>
</reference>
<feature type="compositionally biased region" description="Polar residues" evidence="1">
    <location>
        <begin position="259"/>
        <end position="268"/>
    </location>
</feature>
<feature type="compositionally biased region" description="Basic and acidic residues" evidence="1">
    <location>
        <begin position="99"/>
        <end position="110"/>
    </location>
</feature>
<sequence>MDKCLDWPALTEGESSERPKMRVNKLVDIEQIYKVTPICTIKDVERMSRDTQAPETDSNMQKSCEEPSNKGKCKNDRRLSGDMKVQICQDLSQSNIAKRVPETDEGKNKNDAGATALKRTSTKNQRPASSFPHQKPEEHPTAGKTGHSSKATTKEVKCKNHLTQNEVANGTKNEERCFRRLRKSISSEKTRPSVEGGNQAVCDLQDSENSLSENVEVSETDEEKNKNEVGATALKSTSTKNQRPASVFPHQKLEEHPTSGKTCHSSKATTKEVKCKNHLTQNEVANGTKNERCRCFQRLRKSISSGKNKPSENQIDVEGGNQAACDLQDSENSLSENVEVSETNEEKNKNEVGATALKSTSTKNQRPASSFPHQKPEEHPTAGKTCHSSKATTKEVKCKNHLTQNEVANEIKNEDRCFQRLRKSISSGKTKPSENQVDVEGGNQAACDLQYSEDSLYTMRDGKFSSQLCKKRSSWRSDFQSGKFPKNMTPNIPLSGYHEEARGQEFRFSSSGAEHKNCWKNVSYQDIASMEAGAEIVRCLEDDRKSSRVADKEKLRSRDEMVSVKQKKIRLGEEGNMRLRNKRVPPRDDDQNPRFSLLEVSHKKKDVKLTRNVSKSTTTENNNGEISDSLLAVGRHGIFSIEGVDHVAMAEFEAHNWKSSPSLFISQPASSNSLLQIRGRTSLTARHADVYRDQLHHEYHWPLSAISPNSTSAAMLEKFELQKIEGGVSKAFCSNPQESQVFARLNTTFSGDKRQLSLMAKNSIHDISQAKSHAASTSRLRLFGKDIILEDTNMTTANTHGYSHNISTHNTFGHKSSGGISIPSVSVAGPLKSVSSSRLNDNMALLPPPLLHNDSGSSHRPTPHETVLLNNNYHGASGHPPPELAAAYLNNFSQSAFPSVPDDHWRHVNPNYFHHQAAQQGMTAFTSYAPPNGQAIRSNNDPRPLISSSPAARTSFVLSSSSAPTSSKHARRRRN</sequence>